<keyword evidence="6" id="KW-0732">Signal</keyword>
<reference evidence="9" key="2">
    <citation type="submission" date="2025-08" db="UniProtKB">
        <authorList>
            <consortium name="RefSeq"/>
        </authorList>
    </citation>
    <scope>IDENTIFICATION</scope>
    <source>
        <tissue evidence="9">Blood</tissue>
    </source>
</reference>
<evidence type="ECO:0000256" key="1">
    <source>
        <dbReference type="ARBA" id="ARBA00004370"/>
    </source>
</evidence>
<name>A0A2D0SLT2_ICTPU</name>
<dbReference type="OrthoDB" id="8442846at2759"/>
<feature type="domain" description="Immunoglobulin" evidence="7">
    <location>
        <begin position="122"/>
        <end position="223"/>
    </location>
</feature>
<dbReference type="InterPro" id="IPR013106">
    <property type="entry name" value="Ig_V-set"/>
</dbReference>
<feature type="domain" description="Immunoglobulin" evidence="7">
    <location>
        <begin position="19"/>
        <end position="114"/>
    </location>
</feature>
<dbReference type="InterPro" id="IPR003599">
    <property type="entry name" value="Ig_sub"/>
</dbReference>
<dbReference type="KEGG" id="ipu:108276473"/>
<keyword evidence="5" id="KW-1133">Transmembrane helix</keyword>
<proteinExistence type="predicted"/>
<dbReference type="InterPro" id="IPR013783">
    <property type="entry name" value="Ig-like_fold"/>
</dbReference>
<evidence type="ECO:0000256" key="2">
    <source>
        <dbReference type="ARBA" id="ARBA00022692"/>
    </source>
</evidence>
<dbReference type="PANTHER" id="PTHR11860:SF118">
    <property type="entry name" value="CMRF35-LIKE MOLECULE 3-RELATED"/>
    <property type="match status" value="1"/>
</dbReference>
<feature type="compositionally biased region" description="Polar residues" evidence="4">
    <location>
        <begin position="319"/>
        <end position="339"/>
    </location>
</feature>
<gene>
    <name evidence="9" type="primary">LOC108276473</name>
</gene>
<dbReference type="RefSeq" id="XP_017343662.1">
    <property type="nucleotide sequence ID" value="XM_017488173.2"/>
</dbReference>
<sequence>MMTILLIFTLSLISGPVGCVDVIGYSGGSVIMVSKLSWSSVNSNYICKMENIMCTDILRSNTGESNVQVERFRLYRQKDGFLTMFIRRLKPQDAGRYSMRVATRSSTDVTLKVVNDSCCSGPNIMNAYQGQNTTIICNYPAVYEKNNKHIIKIDKDSVIKHILEINSQNGRFSVSDDRSAKVLIVNIGDVREADDGVYLCGAHIGQWSVQYFSFFTEIQLHVTATTTSMMTSATPTEISSDAARTSTVTVIISVCVCVALLLIGGFALMVYKLRHKRRQVTGLTPSSNNNNQVPHAAWIYEEINHTNHVSDSDTDIYMNASSPTNPDKEISSTVQPPQDQNLTYTTVSFKKNPDDAAVTFSKEESATEYATVQHHSGLE</sequence>
<dbReference type="Pfam" id="PF07686">
    <property type="entry name" value="V-set"/>
    <property type="match status" value="1"/>
</dbReference>
<comment type="subcellular location">
    <subcellularLocation>
        <location evidence="1">Membrane</location>
    </subcellularLocation>
</comment>
<feature type="region of interest" description="Disordered" evidence="4">
    <location>
        <begin position="311"/>
        <end position="339"/>
    </location>
</feature>
<dbReference type="SUPFAM" id="SSF48726">
    <property type="entry name" value="Immunoglobulin"/>
    <property type="match status" value="1"/>
</dbReference>
<evidence type="ECO:0000256" key="6">
    <source>
        <dbReference type="SAM" id="SignalP"/>
    </source>
</evidence>
<dbReference type="GeneID" id="108276473"/>
<dbReference type="AlphaFoldDB" id="A0A2D0SLT2"/>
<reference evidence="8" key="1">
    <citation type="journal article" date="2016" name="Nat. Commun.">
        <title>The channel catfish genome sequence provides insights into the evolution of scale formation in teleosts.</title>
        <authorList>
            <person name="Liu Z."/>
            <person name="Liu S."/>
            <person name="Yao J."/>
            <person name="Bao L."/>
            <person name="Zhang J."/>
            <person name="Li Y."/>
            <person name="Jiang C."/>
            <person name="Sun L."/>
            <person name="Wang R."/>
            <person name="Zhang Y."/>
            <person name="Zhou T."/>
            <person name="Zeng Q."/>
            <person name="Fu Q."/>
            <person name="Gao S."/>
            <person name="Li N."/>
            <person name="Koren S."/>
            <person name="Jiang Y."/>
            <person name="Zimin A."/>
            <person name="Xu P."/>
            <person name="Phillippy A.M."/>
            <person name="Geng X."/>
            <person name="Song L."/>
            <person name="Sun F."/>
            <person name="Li C."/>
            <person name="Wang X."/>
            <person name="Chen A."/>
            <person name="Jin Y."/>
            <person name="Yuan Z."/>
            <person name="Yang Y."/>
            <person name="Tan S."/>
            <person name="Peatman E."/>
            <person name="Lu J."/>
            <person name="Qin Z."/>
            <person name="Dunham R."/>
            <person name="Li Z."/>
            <person name="Sonstegard T."/>
            <person name="Feng J."/>
            <person name="Danzmann R.G."/>
            <person name="Schroeder S."/>
            <person name="Scheffler B."/>
            <person name="Duke M.V."/>
            <person name="Ballard L."/>
            <person name="Kucuktas H."/>
            <person name="Kaltenboeck L."/>
            <person name="Liu H."/>
            <person name="Armbruster J."/>
            <person name="Xie Y."/>
            <person name="Kirby M.L."/>
            <person name="Tian Y."/>
            <person name="Flanagan M.E."/>
            <person name="Mu W."/>
            <person name="Waldbieser G.C."/>
        </authorList>
    </citation>
    <scope>NUCLEOTIDE SEQUENCE [LARGE SCALE GENOMIC DNA]</scope>
    <source>
        <strain evidence="8">SDA103</strain>
    </source>
</reference>
<evidence type="ECO:0000256" key="3">
    <source>
        <dbReference type="ARBA" id="ARBA00023136"/>
    </source>
</evidence>
<evidence type="ECO:0000256" key="4">
    <source>
        <dbReference type="SAM" id="MobiDB-lite"/>
    </source>
</evidence>
<dbReference type="GO" id="GO:0004888">
    <property type="term" value="F:transmembrane signaling receptor activity"/>
    <property type="evidence" value="ECO:0007669"/>
    <property type="project" value="TreeGrafter"/>
</dbReference>
<keyword evidence="3 5" id="KW-0472">Membrane</keyword>
<dbReference type="GO" id="GO:0005886">
    <property type="term" value="C:plasma membrane"/>
    <property type="evidence" value="ECO:0007669"/>
    <property type="project" value="TreeGrafter"/>
</dbReference>
<protein>
    <submittedName>
        <fullName evidence="9">CMRF35-like molecule 8 isoform X1</fullName>
    </submittedName>
</protein>
<evidence type="ECO:0000256" key="5">
    <source>
        <dbReference type="SAM" id="Phobius"/>
    </source>
</evidence>
<dbReference type="Proteomes" id="UP000221080">
    <property type="component" value="Chromosome 15"/>
</dbReference>
<dbReference type="PANTHER" id="PTHR11860">
    <property type="entry name" value="POLYMERIC-IMMUNOGLOBULIN RECEPTOR"/>
    <property type="match status" value="1"/>
</dbReference>
<feature type="chain" id="PRO_5012519584" evidence="6">
    <location>
        <begin position="20"/>
        <end position="379"/>
    </location>
</feature>
<keyword evidence="2 5" id="KW-0812">Transmembrane</keyword>
<dbReference type="Gene3D" id="2.60.40.10">
    <property type="entry name" value="Immunoglobulins"/>
    <property type="match status" value="2"/>
</dbReference>
<dbReference type="SMART" id="SM00409">
    <property type="entry name" value="IG"/>
    <property type="match status" value="2"/>
</dbReference>
<evidence type="ECO:0000259" key="7">
    <source>
        <dbReference type="SMART" id="SM00409"/>
    </source>
</evidence>
<organism evidence="8 9">
    <name type="scientific">Ictalurus punctatus</name>
    <name type="common">Channel catfish</name>
    <name type="synonym">Silurus punctatus</name>
    <dbReference type="NCBI Taxonomy" id="7998"/>
    <lineage>
        <taxon>Eukaryota</taxon>
        <taxon>Metazoa</taxon>
        <taxon>Chordata</taxon>
        <taxon>Craniata</taxon>
        <taxon>Vertebrata</taxon>
        <taxon>Euteleostomi</taxon>
        <taxon>Actinopterygii</taxon>
        <taxon>Neopterygii</taxon>
        <taxon>Teleostei</taxon>
        <taxon>Ostariophysi</taxon>
        <taxon>Siluriformes</taxon>
        <taxon>Ictaluridae</taxon>
        <taxon>Ictalurus</taxon>
    </lineage>
</organism>
<feature type="transmembrane region" description="Helical" evidence="5">
    <location>
        <begin position="248"/>
        <end position="271"/>
    </location>
</feature>
<dbReference type="InterPro" id="IPR050671">
    <property type="entry name" value="CD300_family_receptors"/>
</dbReference>
<feature type="signal peptide" evidence="6">
    <location>
        <begin position="1"/>
        <end position="19"/>
    </location>
</feature>
<accession>A0A2D0SLT2</accession>
<evidence type="ECO:0000313" key="8">
    <source>
        <dbReference type="Proteomes" id="UP000221080"/>
    </source>
</evidence>
<evidence type="ECO:0000313" key="9">
    <source>
        <dbReference type="RefSeq" id="XP_017343662.1"/>
    </source>
</evidence>
<dbReference type="InterPro" id="IPR036179">
    <property type="entry name" value="Ig-like_dom_sf"/>
</dbReference>
<keyword evidence="8" id="KW-1185">Reference proteome</keyword>